<comment type="similarity">
    <text evidence="2">In the N-terminal section; belongs to the glycosyltransferase 51 family.</text>
</comment>
<comment type="catalytic activity">
    <reaction evidence="13">
        <text>[GlcNAc-(1-&gt;4)-Mur2Ac(oyl-L-Ala-gamma-D-Glu-L-Lys-D-Ala-D-Ala)](n)-di-trans,octa-cis-undecaprenyl diphosphate + beta-D-GlcNAc-(1-&gt;4)-Mur2Ac(oyl-L-Ala-gamma-D-Glu-L-Lys-D-Ala-D-Ala)-di-trans,octa-cis-undecaprenyl diphosphate = [GlcNAc-(1-&gt;4)-Mur2Ac(oyl-L-Ala-gamma-D-Glu-L-Lys-D-Ala-D-Ala)](n+1)-di-trans,octa-cis-undecaprenyl diphosphate + di-trans,octa-cis-undecaprenyl diphosphate + H(+)</text>
        <dbReference type="Rhea" id="RHEA:23708"/>
        <dbReference type="Rhea" id="RHEA-COMP:9602"/>
        <dbReference type="Rhea" id="RHEA-COMP:9603"/>
        <dbReference type="ChEBI" id="CHEBI:15378"/>
        <dbReference type="ChEBI" id="CHEBI:58405"/>
        <dbReference type="ChEBI" id="CHEBI:60033"/>
        <dbReference type="ChEBI" id="CHEBI:78435"/>
        <dbReference type="EC" id="2.4.99.28"/>
    </reaction>
</comment>
<dbReference type="FunFam" id="1.10.3810.10:FF:000001">
    <property type="entry name" value="Penicillin-binding protein 1A"/>
    <property type="match status" value="1"/>
</dbReference>
<dbReference type="GO" id="GO:0009002">
    <property type="term" value="F:serine-type D-Ala-D-Ala carboxypeptidase activity"/>
    <property type="evidence" value="ECO:0007669"/>
    <property type="project" value="UniProtKB-EC"/>
</dbReference>
<dbReference type="PANTHER" id="PTHR32282:SF34">
    <property type="entry name" value="PENICILLIN-BINDING PROTEIN 1A"/>
    <property type="match status" value="1"/>
</dbReference>
<comment type="similarity">
    <text evidence="1">In the C-terminal section; belongs to the transpeptidase family.</text>
</comment>
<feature type="compositionally biased region" description="Gly residues" evidence="14">
    <location>
        <begin position="765"/>
        <end position="776"/>
    </location>
</feature>
<keyword evidence="7" id="KW-0378">Hydrolase</keyword>
<dbReference type="GO" id="GO:0071555">
    <property type="term" value="P:cell wall organization"/>
    <property type="evidence" value="ECO:0007669"/>
    <property type="project" value="UniProtKB-KW"/>
</dbReference>
<feature type="transmembrane region" description="Helical" evidence="15">
    <location>
        <begin position="67"/>
        <end position="92"/>
    </location>
</feature>
<keyword evidence="15" id="KW-1133">Transmembrane helix</keyword>
<evidence type="ECO:0000256" key="14">
    <source>
        <dbReference type="SAM" id="MobiDB-lite"/>
    </source>
</evidence>
<evidence type="ECO:0000256" key="12">
    <source>
        <dbReference type="ARBA" id="ARBA00034000"/>
    </source>
</evidence>
<reference evidence="18 19" key="1">
    <citation type="submission" date="2018-12" db="EMBL/GenBank/DDBJ databases">
        <title>Unveiling genomic diversity among members of the Bifidobacterium pseudolongum species, a widely distributed gut commensal of the animal kingdom.</title>
        <authorList>
            <person name="Lugli G.A."/>
            <person name="Duranti S."/>
            <person name="Albert K."/>
            <person name="Mancabelli L."/>
            <person name="Napoli S."/>
            <person name="Viappiani A."/>
            <person name="Anzalone R."/>
            <person name="Longhi G."/>
            <person name="Milani C."/>
            <person name="Turroni F."/>
            <person name="Alessandri G."/>
            <person name="Sela D.A."/>
            <person name="Van Sinderen D."/>
            <person name="Ventura M."/>
        </authorList>
    </citation>
    <scope>NUCLEOTIDE SEQUENCE [LARGE SCALE GENOMIC DNA]</scope>
    <source>
        <strain evidence="18 19">2093B</strain>
    </source>
</reference>
<evidence type="ECO:0000256" key="5">
    <source>
        <dbReference type="ARBA" id="ARBA00022676"/>
    </source>
</evidence>
<dbReference type="InterPro" id="IPR001460">
    <property type="entry name" value="PCN-bd_Tpept"/>
</dbReference>
<evidence type="ECO:0000313" key="19">
    <source>
        <dbReference type="Proteomes" id="UP000292568"/>
    </source>
</evidence>
<sequence length="783" mass="83286">MVPMASHTRTTSSRPNGAKPRTAASGSTGKAGSSTRRTATRSSSTRPSGSRKHSNGSKQPKNRKKGLWWKILLGVIGAILLAGIGLFIYLYATTDIPQPEKVAIAEKTNIYYSDGTTPIGSISSQNREIIDCSVLPDYVGNAIVASEDRSFHTNKGIDIMGMARALYNNLTTGSRQGGSTITQQYAERYYLGETTSYAGKIREAILAMKIANSQDKDQVLCNYMNTIYLGRGAYGIQAAAQSYFGKDAKDLTVSEAAMIAGIIPAPSSWDPQENPEQAKKRFDRVIRIMKEDGYITDAEAASAQFPQVKEYTLSNDFAGPNGYLLSTVESELINAKAFNKDELETGGYKVVTTIDKALQDRIQEVGDERPEGMPETLQVGGIAVDQKTGSVKAMYAGSDYLKQQLNNTTQSTFQPGSTMKPFGLVGAAQSDVSFATLFNGNSPEEFETTPGTFAEVPNALGISWGNINLNQATANSVNTVFMNVNEHLTPERYAQIAHDAGISGDIQTDTLYNILGINSLTVWDLAQGHSTIANNGTKNTLHVVDRVLKGDKDMYQPNLNTTKVFDENDCALVQHAMLGTTQYGTAAGVASALGRPVAGKSGTANDETAASFVGYTPQLMNVWAIWNPGPNGENQVVPQFAGYGVSSTGYPSHLFTEFMTTAVADMPVEQFPDAVDNGVIGGPDGDWGLGGKRQSSNNYGNQQQVQPTPTPSESTTTPTTPAPQPEQTTPDKAPQLEPSGSSSSPATPAPEPSGSTPPSEPPTGNQGGGTNPGGDAQGNKPQA</sequence>
<feature type="compositionally biased region" description="Low complexity" evidence="14">
    <location>
        <begin position="702"/>
        <end position="730"/>
    </location>
</feature>
<dbReference type="Gene3D" id="3.40.710.10">
    <property type="entry name" value="DD-peptidase/beta-lactamase superfamily"/>
    <property type="match status" value="1"/>
</dbReference>
<evidence type="ECO:0000256" key="13">
    <source>
        <dbReference type="ARBA" id="ARBA00049902"/>
    </source>
</evidence>
<evidence type="ECO:0000256" key="2">
    <source>
        <dbReference type="ARBA" id="ARBA00007739"/>
    </source>
</evidence>
<keyword evidence="8" id="KW-0133">Cell shape</keyword>
<name>A0A4Q5A4A1_9BIFI</name>
<dbReference type="GO" id="GO:0009252">
    <property type="term" value="P:peptidoglycan biosynthetic process"/>
    <property type="evidence" value="ECO:0007669"/>
    <property type="project" value="UniProtKB-KW"/>
</dbReference>
<proteinExistence type="inferred from homology"/>
<evidence type="ECO:0000256" key="3">
    <source>
        <dbReference type="ARBA" id="ARBA00022645"/>
    </source>
</evidence>
<dbReference type="Pfam" id="PF00905">
    <property type="entry name" value="Transpeptidase"/>
    <property type="match status" value="1"/>
</dbReference>
<gene>
    <name evidence="18" type="ORF">PG2093B_0221</name>
</gene>
<dbReference type="GO" id="GO:0008955">
    <property type="term" value="F:peptidoglycan glycosyltransferase activity"/>
    <property type="evidence" value="ECO:0007669"/>
    <property type="project" value="UniProtKB-EC"/>
</dbReference>
<feature type="compositionally biased region" description="Low complexity" evidence="14">
    <location>
        <begin position="737"/>
        <end position="757"/>
    </location>
</feature>
<evidence type="ECO:0000256" key="4">
    <source>
        <dbReference type="ARBA" id="ARBA00022670"/>
    </source>
</evidence>
<evidence type="ECO:0000313" key="18">
    <source>
        <dbReference type="EMBL" id="RYQ12115.1"/>
    </source>
</evidence>
<evidence type="ECO:0000256" key="8">
    <source>
        <dbReference type="ARBA" id="ARBA00022960"/>
    </source>
</evidence>
<dbReference type="InterPro" id="IPR036950">
    <property type="entry name" value="PBP_transglycosylase"/>
</dbReference>
<keyword evidence="15" id="KW-0812">Transmembrane</keyword>
<keyword evidence="4" id="KW-0645">Protease</keyword>
<dbReference type="InterPro" id="IPR050396">
    <property type="entry name" value="Glycosyltr_51/Transpeptidase"/>
</dbReference>
<dbReference type="GO" id="GO:0006508">
    <property type="term" value="P:proteolysis"/>
    <property type="evidence" value="ECO:0007669"/>
    <property type="project" value="UniProtKB-KW"/>
</dbReference>
<keyword evidence="6" id="KW-0808">Transferase</keyword>
<dbReference type="InterPro" id="IPR012338">
    <property type="entry name" value="Beta-lactam/transpept-like"/>
</dbReference>
<keyword evidence="15" id="KW-0472">Membrane</keyword>
<dbReference type="InterPro" id="IPR023346">
    <property type="entry name" value="Lysozyme-like_dom_sf"/>
</dbReference>
<feature type="region of interest" description="Disordered" evidence="14">
    <location>
        <begin position="1"/>
        <end position="62"/>
    </location>
</feature>
<dbReference type="GO" id="GO:0008658">
    <property type="term" value="F:penicillin binding"/>
    <property type="evidence" value="ECO:0007669"/>
    <property type="project" value="InterPro"/>
</dbReference>
<keyword evidence="10" id="KW-0511">Multifunctional enzyme</keyword>
<keyword evidence="5" id="KW-0328">Glycosyltransferase</keyword>
<dbReference type="AlphaFoldDB" id="A0A4Q5A4A1"/>
<evidence type="ECO:0000259" key="16">
    <source>
        <dbReference type="Pfam" id="PF00905"/>
    </source>
</evidence>
<organism evidence="18 19">
    <name type="scientific">Bifidobacterium pseudolongum subsp. globosum</name>
    <dbReference type="NCBI Taxonomy" id="1690"/>
    <lineage>
        <taxon>Bacteria</taxon>
        <taxon>Bacillati</taxon>
        <taxon>Actinomycetota</taxon>
        <taxon>Actinomycetes</taxon>
        <taxon>Bifidobacteriales</taxon>
        <taxon>Bifidobacteriaceae</taxon>
        <taxon>Bifidobacterium</taxon>
    </lineage>
</organism>
<keyword evidence="11" id="KW-0961">Cell wall biogenesis/degradation</keyword>
<dbReference type="SUPFAM" id="SSF56601">
    <property type="entry name" value="beta-lactamase/transpeptidase-like"/>
    <property type="match status" value="1"/>
</dbReference>
<evidence type="ECO:0000256" key="11">
    <source>
        <dbReference type="ARBA" id="ARBA00023316"/>
    </source>
</evidence>
<dbReference type="EMBL" id="RYUH01000004">
    <property type="protein sequence ID" value="RYQ12115.1"/>
    <property type="molecule type" value="Genomic_DNA"/>
</dbReference>
<dbReference type="Pfam" id="PF00912">
    <property type="entry name" value="Transgly"/>
    <property type="match status" value="1"/>
</dbReference>
<feature type="compositionally biased region" description="Basic residues" evidence="14">
    <location>
        <begin position="49"/>
        <end position="62"/>
    </location>
</feature>
<evidence type="ECO:0000256" key="6">
    <source>
        <dbReference type="ARBA" id="ARBA00022679"/>
    </source>
</evidence>
<dbReference type="GO" id="GO:0008360">
    <property type="term" value="P:regulation of cell shape"/>
    <property type="evidence" value="ECO:0007669"/>
    <property type="project" value="UniProtKB-KW"/>
</dbReference>
<feature type="domain" description="Penicillin-binding protein transpeptidase" evidence="16">
    <location>
        <begin position="382"/>
        <end position="625"/>
    </location>
</feature>
<dbReference type="PANTHER" id="PTHR32282">
    <property type="entry name" value="BINDING PROTEIN TRANSPEPTIDASE, PUTATIVE-RELATED"/>
    <property type="match status" value="1"/>
</dbReference>
<evidence type="ECO:0000256" key="10">
    <source>
        <dbReference type="ARBA" id="ARBA00023268"/>
    </source>
</evidence>
<dbReference type="Proteomes" id="UP000292568">
    <property type="component" value="Unassembled WGS sequence"/>
</dbReference>
<dbReference type="InterPro" id="IPR001264">
    <property type="entry name" value="Glyco_trans_51"/>
</dbReference>
<comment type="caution">
    <text evidence="18">The sequence shown here is derived from an EMBL/GenBank/DDBJ whole genome shotgun (WGS) entry which is preliminary data.</text>
</comment>
<keyword evidence="3" id="KW-0121">Carboxypeptidase</keyword>
<evidence type="ECO:0000256" key="9">
    <source>
        <dbReference type="ARBA" id="ARBA00022984"/>
    </source>
</evidence>
<dbReference type="Gene3D" id="1.10.3810.10">
    <property type="entry name" value="Biosynthetic peptidoglycan transglycosylase-like"/>
    <property type="match status" value="1"/>
</dbReference>
<protein>
    <submittedName>
        <fullName evidence="18">Penicillin-binding protein</fullName>
    </submittedName>
</protein>
<evidence type="ECO:0000259" key="17">
    <source>
        <dbReference type="Pfam" id="PF00912"/>
    </source>
</evidence>
<feature type="compositionally biased region" description="Gly residues" evidence="14">
    <location>
        <begin position="679"/>
        <end position="691"/>
    </location>
</feature>
<feature type="domain" description="Glycosyl transferase family 51" evidence="17">
    <location>
        <begin position="118"/>
        <end position="289"/>
    </location>
</feature>
<keyword evidence="9" id="KW-0573">Peptidoglycan synthesis</keyword>
<feature type="compositionally biased region" description="Low complexity" evidence="14">
    <location>
        <begin position="21"/>
        <end position="48"/>
    </location>
</feature>
<evidence type="ECO:0000256" key="7">
    <source>
        <dbReference type="ARBA" id="ARBA00022801"/>
    </source>
</evidence>
<evidence type="ECO:0000256" key="1">
    <source>
        <dbReference type="ARBA" id="ARBA00007090"/>
    </source>
</evidence>
<accession>A0A4Q5A4A1</accession>
<feature type="region of interest" description="Disordered" evidence="14">
    <location>
        <begin position="674"/>
        <end position="783"/>
    </location>
</feature>
<dbReference type="GO" id="GO:0030288">
    <property type="term" value="C:outer membrane-bounded periplasmic space"/>
    <property type="evidence" value="ECO:0007669"/>
    <property type="project" value="TreeGrafter"/>
</dbReference>
<comment type="catalytic activity">
    <reaction evidence="12">
        <text>Preferential cleavage: (Ac)2-L-Lys-D-Ala-|-D-Ala. Also transpeptidation of peptidyl-alanyl moieties that are N-acyl substituents of D-alanine.</text>
        <dbReference type="EC" id="3.4.16.4"/>
    </reaction>
</comment>
<dbReference type="SUPFAM" id="SSF53955">
    <property type="entry name" value="Lysozyme-like"/>
    <property type="match status" value="1"/>
</dbReference>
<evidence type="ECO:0000256" key="15">
    <source>
        <dbReference type="SAM" id="Phobius"/>
    </source>
</evidence>